<proteinExistence type="predicted"/>
<protein>
    <submittedName>
        <fullName evidence="1">Transposon Ty3-I Gag-Pol polyprotein</fullName>
    </submittedName>
</protein>
<reference evidence="1" key="1">
    <citation type="submission" date="2020-08" db="EMBL/GenBank/DDBJ databases">
        <title>Multicomponent nature underlies the extraordinary mechanical properties of spider dragline silk.</title>
        <authorList>
            <person name="Kono N."/>
            <person name="Nakamura H."/>
            <person name="Mori M."/>
            <person name="Yoshida Y."/>
            <person name="Ohtoshi R."/>
            <person name="Malay A.D."/>
            <person name="Moran D.A.P."/>
            <person name="Tomita M."/>
            <person name="Numata K."/>
            <person name="Arakawa K."/>
        </authorList>
    </citation>
    <scope>NUCLEOTIDE SEQUENCE</scope>
</reference>
<dbReference type="OrthoDB" id="10354478at2759"/>
<dbReference type="EMBL" id="BMAW01099951">
    <property type="protein sequence ID" value="GFS92691.1"/>
    <property type="molecule type" value="Genomic_DNA"/>
</dbReference>
<evidence type="ECO:0000313" key="1">
    <source>
        <dbReference type="EMBL" id="GFS92691.1"/>
    </source>
</evidence>
<evidence type="ECO:0000313" key="2">
    <source>
        <dbReference type="Proteomes" id="UP000887013"/>
    </source>
</evidence>
<keyword evidence="2" id="KW-1185">Reference proteome</keyword>
<dbReference type="AlphaFoldDB" id="A0A8X6N441"/>
<organism evidence="1 2">
    <name type="scientific">Nephila pilipes</name>
    <name type="common">Giant wood spider</name>
    <name type="synonym">Nephila maculata</name>
    <dbReference type="NCBI Taxonomy" id="299642"/>
    <lineage>
        <taxon>Eukaryota</taxon>
        <taxon>Metazoa</taxon>
        <taxon>Ecdysozoa</taxon>
        <taxon>Arthropoda</taxon>
        <taxon>Chelicerata</taxon>
        <taxon>Arachnida</taxon>
        <taxon>Araneae</taxon>
        <taxon>Araneomorphae</taxon>
        <taxon>Entelegynae</taxon>
        <taxon>Araneoidea</taxon>
        <taxon>Nephilidae</taxon>
        <taxon>Nephila</taxon>
    </lineage>
</organism>
<dbReference type="InterPro" id="IPR021109">
    <property type="entry name" value="Peptidase_aspartic_dom_sf"/>
</dbReference>
<dbReference type="Proteomes" id="UP000887013">
    <property type="component" value="Unassembled WGS sequence"/>
</dbReference>
<name>A0A8X6N441_NEPPI</name>
<dbReference type="Gene3D" id="2.40.70.10">
    <property type="entry name" value="Acid Proteases"/>
    <property type="match status" value="1"/>
</dbReference>
<sequence>MECGSRKFELKVYVADIFDPCILGLDFHREFNFTVDLEKSEINTGEEEISLFSAGVQRSKLYSVLAKARTIIPLNLECLIQEIPEVSAQFRYVP</sequence>
<gene>
    <name evidence="1" type="primary">TY3B-I_1495</name>
    <name evidence="1" type="ORF">NPIL_244371</name>
</gene>
<accession>A0A8X6N441</accession>
<comment type="caution">
    <text evidence="1">The sequence shown here is derived from an EMBL/GenBank/DDBJ whole genome shotgun (WGS) entry which is preliminary data.</text>
</comment>